<dbReference type="EMBL" id="SNRY01002131">
    <property type="protein sequence ID" value="KAA6326635.1"/>
    <property type="molecule type" value="Genomic_DNA"/>
</dbReference>
<sequence length="340" mass="39688">MTHNAMLFSNETGYNKVSIVMCTYNGEKYLREQLNSILNQTYSIYELIIKDDCSTDTTYSIIQEYAQRYPVIRCLQNTQQQGINTNFFSAIKIATGDYIAISDQDDIWELDKIELQIKAIGNNLLCSGFSKPFVEERVPIHFDARIPNYNLLRVIYINNLSGHTLLFHRNLLGKLPNNLSEISEIRLYDAIMAMIALAYDSVVFVDKVLVHQRRYLGAATYYLPTSTRLTLRNIVKKMVSAIVYYRSPKPEMQRRLSIMLRFFGHLYPKNIVIWDAIKMLELQSATSKVSFLRLMSFCIKNRDKLFHVKEARGLLSVLYAMYFPIYCSECYRYLSKKHNR</sequence>
<comment type="caution">
    <text evidence="2">The sequence shown here is derived from an EMBL/GenBank/DDBJ whole genome shotgun (WGS) entry which is preliminary data.</text>
</comment>
<dbReference type="AlphaFoldDB" id="A0A5J4QZA6"/>
<reference evidence="2" key="1">
    <citation type="submission" date="2019-03" db="EMBL/GenBank/DDBJ databases">
        <title>Single cell metagenomics reveals metabolic interactions within the superorganism composed of flagellate Streblomastix strix and complex community of Bacteroidetes bacteria on its surface.</title>
        <authorList>
            <person name="Treitli S.C."/>
            <person name="Kolisko M."/>
            <person name="Husnik F."/>
            <person name="Keeling P."/>
            <person name="Hampl V."/>
        </authorList>
    </citation>
    <scope>NUCLEOTIDE SEQUENCE</scope>
    <source>
        <strain evidence="2">STM</strain>
    </source>
</reference>
<keyword evidence="2" id="KW-0808">Transferase</keyword>
<dbReference type="Pfam" id="PF00535">
    <property type="entry name" value="Glycos_transf_2"/>
    <property type="match status" value="1"/>
</dbReference>
<dbReference type="Gene3D" id="3.90.550.10">
    <property type="entry name" value="Spore Coat Polysaccharide Biosynthesis Protein SpsA, Chain A"/>
    <property type="match status" value="1"/>
</dbReference>
<dbReference type="InterPro" id="IPR029044">
    <property type="entry name" value="Nucleotide-diphossugar_trans"/>
</dbReference>
<protein>
    <submittedName>
        <fullName evidence="2">Putative glycosyltransferase EpsE</fullName>
        <ecNumber evidence="2">2.4.-.-</ecNumber>
    </submittedName>
</protein>
<evidence type="ECO:0000313" key="2">
    <source>
        <dbReference type="EMBL" id="KAA6326635.1"/>
    </source>
</evidence>
<feature type="domain" description="Glycosyltransferase 2-like" evidence="1">
    <location>
        <begin position="18"/>
        <end position="130"/>
    </location>
</feature>
<organism evidence="2">
    <name type="scientific">termite gut metagenome</name>
    <dbReference type="NCBI Taxonomy" id="433724"/>
    <lineage>
        <taxon>unclassified sequences</taxon>
        <taxon>metagenomes</taxon>
        <taxon>organismal metagenomes</taxon>
    </lineage>
</organism>
<accession>A0A5J4QZA6</accession>
<dbReference type="PANTHER" id="PTHR22916">
    <property type="entry name" value="GLYCOSYLTRANSFERASE"/>
    <property type="match status" value="1"/>
</dbReference>
<dbReference type="GO" id="GO:0016758">
    <property type="term" value="F:hexosyltransferase activity"/>
    <property type="evidence" value="ECO:0007669"/>
    <property type="project" value="UniProtKB-ARBA"/>
</dbReference>
<evidence type="ECO:0000259" key="1">
    <source>
        <dbReference type="Pfam" id="PF00535"/>
    </source>
</evidence>
<proteinExistence type="predicted"/>
<keyword evidence="2" id="KW-0328">Glycosyltransferase</keyword>
<dbReference type="InterPro" id="IPR001173">
    <property type="entry name" value="Glyco_trans_2-like"/>
</dbReference>
<gene>
    <name evidence="2" type="ORF">EZS27_024284</name>
</gene>
<dbReference type="SUPFAM" id="SSF53448">
    <property type="entry name" value="Nucleotide-diphospho-sugar transferases"/>
    <property type="match status" value="1"/>
</dbReference>
<name>A0A5J4QZA6_9ZZZZ</name>
<dbReference type="PANTHER" id="PTHR22916:SF3">
    <property type="entry name" value="UDP-GLCNAC:BETAGAL BETA-1,3-N-ACETYLGLUCOSAMINYLTRANSFERASE-LIKE PROTEIN 1"/>
    <property type="match status" value="1"/>
</dbReference>
<dbReference type="EC" id="2.4.-.-" evidence="2"/>